<accession>A0A9X0D5U8</accession>
<gene>
    <name evidence="1" type="ORF">OS493_037520</name>
</gene>
<reference evidence="1" key="1">
    <citation type="submission" date="2023-01" db="EMBL/GenBank/DDBJ databases">
        <title>Genome assembly of the deep-sea coral Lophelia pertusa.</title>
        <authorList>
            <person name="Herrera S."/>
            <person name="Cordes E."/>
        </authorList>
    </citation>
    <scope>NUCLEOTIDE SEQUENCE</scope>
    <source>
        <strain evidence="1">USNM1676648</strain>
        <tissue evidence="1">Polyp</tissue>
    </source>
</reference>
<dbReference type="AlphaFoldDB" id="A0A9X0D5U8"/>
<protein>
    <submittedName>
        <fullName evidence="1">Uncharacterized protein</fullName>
    </submittedName>
</protein>
<proteinExistence type="predicted"/>
<sequence>MRKQLRIVLDALDDAMEYLLRVNTRSARRTIGEIQELKHDIITSLNETSELMRTSDEAGGSIDLRSPAKKSLEAIVNEAEYIRRTSHNLSAEMKSELHGLKANV</sequence>
<evidence type="ECO:0000313" key="1">
    <source>
        <dbReference type="EMBL" id="KAJ7388452.1"/>
    </source>
</evidence>
<comment type="caution">
    <text evidence="1">The sequence shown here is derived from an EMBL/GenBank/DDBJ whole genome shotgun (WGS) entry which is preliminary data.</text>
</comment>
<keyword evidence="2" id="KW-1185">Reference proteome</keyword>
<dbReference type="OrthoDB" id="10021290at2759"/>
<dbReference type="Proteomes" id="UP001163046">
    <property type="component" value="Unassembled WGS sequence"/>
</dbReference>
<evidence type="ECO:0000313" key="2">
    <source>
        <dbReference type="Proteomes" id="UP001163046"/>
    </source>
</evidence>
<organism evidence="1 2">
    <name type="scientific">Desmophyllum pertusum</name>
    <dbReference type="NCBI Taxonomy" id="174260"/>
    <lineage>
        <taxon>Eukaryota</taxon>
        <taxon>Metazoa</taxon>
        <taxon>Cnidaria</taxon>
        <taxon>Anthozoa</taxon>
        <taxon>Hexacorallia</taxon>
        <taxon>Scleractinia</taxon>
        <taxon>Caryophylliina</taxon>
        <taxon>Caryophylliidae</taxon>
        <taxon>Desmophyllum</taxon>
    </lineage>
</organism>
<dbReference type="EMBL" id="MU825468">
    <property type="protein sequence ID" value="KAJ7388452.1"/>
    <property type="molecule type" value="Genomic_DNA"/>
</dbReference>
<name>A0A9X0D5U8_9CNID</name>